<evidence type="ECO:0000313" key="3">
    <source>
        <dbReference type="Proteomes" id="UP000447545"/>
    </source>
</evidence>
<reference evidence="2 3" key="1">
    <citation type="submission" date="2019-11" db="EMBL/GenBank/DDBJ databases">
        <title>Winogradskyella ouciana sp. nov., isolated from the hadal seawater of the Mariana Trench.</title>
        <authorList>
            <person name="Liu R."/>
        </authorList>
    </citation>
    <scope>NUCLEOTIDE SEQUENCE [LARGE SCALE GENOMIC DNA]</scope>
    <source>
        <strain evidence="2 3">ZXX205</strain>
    </source>
</reference>
<feature type="transmembrane region" description="Helical" evidence="1">
    <location>
        <begin position="21"/>
        <end position="42"/>
    </location>
</feature>
<dbReference type="EMBL" id="WJYA01000002">
    <property type="protein sequence ID" value="MTE25756.1"/>
    <property type="molecule type" value="Genomic_DNA"/>
</dbReference>
<evidence type="ECO:0000313" key="2">
    <source>
        <dbReference type="EMBL" id="MTE25756.1"/>
    </source>
</evidence>
<dbReference type="Pfam" id="PF19578">
    <property type="entry name" value="DUF6090"/>
    <property type="match status" value="1"/>
</dbReference>
<protein>
    <submittedName>
        <fullName evidence="2">Uncharacterized protein</fullName>
    </submittedName>
</protein>
<dbReference type="Proteomes" id="UP000447545">
    <property type="component" value="Unassembled WGS sequence"/>
</dbReference>
<dbReference type="RefSeq" id="WP_155087587.1">
    <property type="nucleotide sequence ID" value="NZ_WJYA01000002.1"/>
</dbReference>
<evidence type="ECO:0000256" key="1">
    <source>
        <dbReference type="SAM" id="Phobius"/>
    </source>
</evidence>
<name>A0A7K1G8Z8_9FLAO</name>
<keyword evidence="1" id="KW-0812">Transmembrane</keyword>
<keyword evidence="3" id="KW-1185">Reference proteome</keyword>
<organism evidence="2 3">
    <name type="scientific">Winogradskyella ouciana</name>
    <dbReference type="NCBI Taxonomy" id="2608631"/>
    <lineage>
        <taxon>Bacteria</taxon>
        <taxon>Pseudomonadati</taxon>
        <taxon>Bacteroidota</taxon>
        <taxon>Flavobacteriia</taxon>
        <taxon>Flavobacteriales</taxon>
        <taxon>Flavobacteriaceae</taxon>
        <taxon>Winogradskyella</taxon>
    </lineage>
</organism>
<keyword evidence="1" id="KW-0472">Membrane</keyword>
<dbReference type="AlphaFoldDB" id="A0A7K1G8Z8"/>
<gene>
    <name evidence="2" type="ORF">F1003_02325</name>
</gene>
<keyword evidence="1" id="KW-1133">Transmembrane helix</keyword>
<dbReference type="InterPro" id="IPR045749">
    <property type="entry name" value="DUF6090"/>
</dbReference>
<accession>A0A7K1G8Z8</accession>
<proteinExistence type="predicted"/>
<comment type="caution">
    <text evidence="2">The sequence shown here is derived from an EMBL/GenBank/DDBJ whole genome shotgun (WGS) entry which is preliminary data.</text>
</comment>
<sequence>MIKFFRRVRYDLMGKNKTGKYLKYAVGEIVLVVIGILIALSLNNWKEDLADQGEETRILGGLKQEFETNLAEVSRNIKLNTSTRESTIALIQLIHTDEPFANQRYLDSLLNEVYMFGSFDAQTGLVNEVISSGKLSIIKDTELRSRLTGVSGLLDNLEEDYIIRNDYYYNHIIPYLSKYVSIINQDKFMNFSGWSESYESNKLDDSPFKQKYMDIDLLQFENLFAIHKVNNDFVNLDEYDLKEFFTQTLKIINTNLDLKE</sequence>